<dbReference type="SUPFAM" id="SSF51905">
    <property type="entry name" value="FAD/NAD(P)-binding domain"/>
    <property type="match status" value="1"/>
</dbReference>
<proteinExistence type="predicted"/>
<keyword evidence="5" id="KW-1185">Reference proteome</keyword>
<dbReference type="InterPro" id="IPR006076">
    <property type="entry name" value="FAD-dep_OxRdtase"/>
</dbReference>
<keyword evidence="2" id="KW-0812">Transmembrane</keyword>
<dbReference type="Gene3D" id="3.50.50.60">
    <property type="entry name" value="FAD/NAD(P)-binding domain"/>
    <property type="match status" value="2"/>
</dbReference>
<dbReference type="STRING" id="619304.SAMN05421760_10512"/>
<dbReference type="PANTHER" id="PTHR13847:SF289">
    <property type="entry name" value="GLYCINE OXIDASE"/>
    <property type="match status" value="1"/>
</dbReference>
<evidence type="ECO:0000259" key="3">
    <source>
        <dbReference type="Pfam" id="PF01266"/>
    </source>
</evidence>
<evidence type="ECO:0000256" key="1">
    <source>
        <dbReference type="ARBA" id="ARBA00023002"/>
    </source>
</evidence>
<dbReference type="InterPro" id="IPR036188">
    <property type="entry name" value="FAD/NAD-bd_sf"/>
</dbReference>
<dbReference type="AlphaFoldDB" id="A0A1N7LZG9"/>
<evidence type="ECO:0000313" key="5">
    <source>
        <dbReference type="Proteomes" id="UP000185999"/>
    </source>
</evidence>
<keyword evidence="2" id="KW-1133">Transmembrane helix</keyword>
<feature type="domain" description="FAD dependent oxidoreductase" evidence="3">
    <location>
        <begin position="14"/>
        <end position="403"/>
    </location>
</feature>
<keyword evidence="2" id="KW-0472">Membrane</keyword>
<reference evidence="5" key="1">
    <citation type="submission" date="2017-01" db="EMBL/GenBank/DDBJ databases">
        <authorList>
            <person name="Varghese N."/>
            <person name="Submissions S."/>
        </authorList>
    </citation>
    <scope>NUCLEOTIDE SEQUENCE [LARGE SCALE GENOMIC DNA]</scope>
    <source>
        <strain evidence="5">DSM 22306</strain>
    </source>
</reference>
<evidence type="ECO:0000256" key="2">
    <source>
        <dbReference type="SAM" id="Phobius"/>
    </source>
</evidence>
<dbReference type="RefSeq" id="WP_054340079.1">
    <property type="nucleotide sequence ID" value="NZ_FTOE01000005.1"/>
</dbReference>
<dbReference type="SUPFAM" id="SSF54373">
    <property type="entry name" value="FAD-linked reductases, C-terminal domain"/>
    <property type="match status" value="1"/>
</dbReference>
<dbReference type="GO" id="GO:0005737">
    <property type="term" value="C:cytoplasm"/>
    <property type="evidence" value="ECO:0007669"/>
    <property type="project" value="TreeGrafter"/>
</dbReference>
<dbReference type="PANTHER" id="PTHR13847">
    <property type="entry name" value="SARCOSINE DEHYDROGENASE-RELATED"/>
    <property type="match status" value="1"/>
</dbReference>
<dbReference type="EMBL" id="FTOE01000005">
    <property type="protein sequence ID" value="SIS79101.1"/>
    <property type="molecule type" value="Genomic_DNA"/>
</dbReference>
<dbReference type="GO" id="GO:0016491">
    <property type="term" value="F:oxidoreductase activity"/>
    <property type="evidence" value="ECO:0007669"/>
    <property type="project" value="UniProtKB-KW"/>
</dbReference>
<gene>
    <name evidence="4" type="ORF">SAMN05421760_10512</name>
</gene>
<keyword evidence="1" id="KW-0560">Oxidoreductase</keyword>
<accession>A0A1N7LZG9</accession>
<protein>
    <submittedName>
        <fullName evidence="4">D-amino-acid dehydrogenase</fullName>
    </submittedName>
</protein>
<dbReference type="Pfam" id="PF01266">
    <property type="entry name" value="DAO"/>
    <property type="match status" value="1"/>
</dbReference>
<dbReference type="Proteomes" id="UP000185999">
    <property type="component" value="Unassembled WGS sequence"/>
</dbReference>
<sequence length="421" mass="46225">MNRNTSEVGQDSHDVVIIGAGFVGVATALWLQRQGHKVTLVDQDPFTEGAYYGNACTIATYANIPIGTPGIIKQVPGLLFNPQSPLSIRWSYLPRLSPWLCKFLLASTPNKVEDIARQLGILLSEVNGAFEPIFKESDAHELLDINGAMYLYGSQQSFTNARTDIELRRRNGIPVQELSQGDISDLEPNLNPIYHRGLLFNDAYHVRNPLLLLKKMGDAVRKKGGRIVTGKVLHIKRVSATELSVDTDNGNIQGNKVVVAAGAWSKQFASQIGDSVPLDTEQGYHVMYNGAQELLSRPVGWDDVGFYMTPMDTALRAAGTVELGGLNNPSNPKRVKLIADTVKTLLPQLNDYDSQWTGYRPSMPDSMPVIGPSAKDKDVFYAFGHGHLGMTLSGITGKIIADLISQKDPVVDIHPFRVDRF</sequence>
<dbReference type="Gene3D" id="3.30.9.10">
    <property type="entry name" value="D-Amino Acid Oxidase, subunit A, domain 2"/>
    <property type="match status" value="1"/>
</dbReference>
<feature type="transmembrane region" description="Helical" evidence="2">
    <location>
        <begin position="12"/>
        <end position="31"/>
    </location>
</feature>
<dbReference type="OrthoDB" id="9805337at2"/>
<evidence type="ECO:0000313" key="4">
    <source>
        <dbReference type="EMBL" id="SIS79101.1"/>
    </source>
</evidence>
<organism evidence="4 5">
    <name type="scientific">Neptunomonas antarctica</name>
    <dbReference type="NCBI Taxonomy" id="619304"/>
    <lineage>
        <taxon>Bacteria</taxon>
        <taxon>Pseudomonadati</taxon>
        <taxon>Pseudomonadota</taxon>
        <taxon>Gammaproteobacteria</taxon>
        <taxon>Oceanospirillales</taxon>
        <taxon>Oceanospirillaceae</taxon>
        <taxon>Neptunomonas</taxon>
    </lineage>
</organism>
<name>A0A1N7LZG9_9GAMM</name>